<comment type="caution">
    <text evidence="3">The sequence shown here is derived from an EMBL/GenBank/DDBJ whole genome shotgun (WGS) entry which is preliminary data.</text>
</comment>
<name>A0ABQ8LTF2_LABRO</name>
<evidence type="ECO:0000259" key="2">
    <source>
        <dbReference type="PROSITE" id="PS50835"/>
    </source>
</evidence>
<dbReference type="InterPro" id="IPR007110">
    <property type="entry name" value="Ig-like_dom"/>
</dbReference>
<dbReference type="EMBL" id="JACTAM010000018">
    <property type="protein sequence ID" value="KAI2653927.1"/>
    <property type="molecule type" value="Genomic_DNA"/>
</dbReference>
<evidence type="ECO:0000256" key="1">
    <source>
        <dbReference type="ARBA" id="ARBA00023319"/>
    </source>
</evidence>
<dbReference type="Pfam" id="PF13927">
    <property type="entry name" value="Ig_3"/>
    <property type="match status" value="1"/>
</dbReference>
<organism evidence="3 4">
    <name type="scientific">Labeo rohita</name>
    <name type="common">Indian major carp</name>
    <name type="synonym">Cyprinus rohita</name>
    <dbReference type="NCBI Taxonomy" id="84645"/>
    <lineage>
        <taxon>Eukaryota</taxon>
        <taxon>Metazoa</taxon>
        <taxon>Chordata</taxon>
        <taxon>Craniata</taxon>
        <taxon>Vertebrata</taxon>
        <taxon>Euteleostomi</taxon>
        <taxon>Actinopterygii</taxon>
        <taxon>Neopterygii</taxon>
        <taxon>Teleostei</taxon>
        <taxon>Ostariophysi</taxon>
        <taxon>Cypriniformes</taxon>
        <taxon>Cyprinidae</taxon>
        <taxon>Labeoninae</taxon>
        <taxon>Labeonini</taxon>
        <taxon>Labeo</taxon>
    </lineage>
</organism>
<dbReference type="InterPro" id="IPR013783">
    <property type="entry name" value="Ig-like_fold"/>
</dbReference>
<evidence type="ECO:0000313" key="4">
    <source>
        <dbReference type="Proteomes" id="UP000830375"/>
    </source>
</evidence>
<evidence type="ECO:0000313" key="3">
    <source>
        <dbReference type="EMBL" id="KAI2653927.1"/>
    </source>
</evidence>
<dbReference type="InterPro" id="IPR003598">
    <property type="entry name" value="Ig_sub2"/>
</dbReference>
<dbReference type="PANTHER" id="PTHR10075">
    <property type="entry name" value="BASIGIN RELATED"/>
    <property type="match status" value="1"/>
</dbReference>
<protein>
    <submittedName>
        <fullName evidence="3">Contactin-5</fullName>
    </submittedName>
</protein>
<proteinExistence type="predicted"/>
<accession>A0ABQ8LTF2</accession>
<dbReference type="SUPFAM" id="SSF48726">
    <property type="entry name" value="Immunoglobulin"/>
    <property type="match status" value="1"/>
</dbReference>
<dbReference type="Gene3D" id="2.60.40.10">
    <property type="entry name" value="Immunoglobulins"/>
    <property type="match status" value="1"/>
</dbReference>
<dbReference type="InterPro" id="IPR036179">
    <property type="entry name" value="Ig-like_dom_sf"/>
</dbReference>
<dbReference type="Proteomes" id="UP000830375">
    <property type="component" value="Unassembled WGS sequence"/>
</dbReference>
<keyword evidence="1" id="KW-0393">Immunoglobulin domain</keyword>
<reference evidence="3 4" key="1">
    <citation type="submission" date="2022-01" db="EMBL/GenBank/DDBJ databases">
        <title>A high-quality chromosome-level genome assembly of rohu carp, Labeo rohita.</title>
        <authorList>
            <person name="Arick M.A. II"/>
            <person name="Hsu C.-Y."/>
            <person name="Magbanua Z."/>
            <person name="Pechanova O."/>
            <person name="Grover C."/>
            <person name="Miller E."/>
            <person name="Thrash A."/>
            <person name="Ezzel L."/>
            <person name="Alam S."/>
            <person name="Benzie J."/>
            <person name="Hamilton M."/>
            <person name="Karsi A."/>
            <person name="Lawrence M.L."/>
            <person name="Peterson D.G."/>
        </authorList>
    </citation>
    <scope>NUCLEOTIDE SEQUENCE [LARGE SCALE GENOMIC DNA]</scope>
    <source>
        <strain evidence="4">BAU-BD-2019</strain>
        <tissue evidence="3">Blood</tissue>
    </source>
</reference>
<dbReference type="SMART" id="SM00408">
    <property type="entry name" value="IGc2"/>
    <property type="match status" value="1"/>
</dbReference>
<feature type="domain" description="Ig-like" evidence="2">
    <location>
        <begin position="56"/>
        <end position="141"/>
    </location>
</feature>
<gene>
    <name evidence="3" type="ORF">H4Q32_014297</name>
</gene>
<dbReference type="PROSITE" id="PS50835">
    <property type="entry name" value="IG_LIKE"/>
    <property type="match status" value="1"/>
</dbReference>
<keyword evidence="4" id="KW-1185">Reference proteome</keyword>
<sequence>MQVVAETPVTSSLKCLATQTVDMRLGCNGTQKSRFDTYFSFEATIRYKFESEEFGPVFIQEPDDAIFSLDSDDKKVIMNCEARGNPVPTYSWLINGTIVDAEADFRYSLIDGNLIIHNASEATDYGRYQCRAENSIGTVLSRDALLQFALIPWLPSKISSQATEACSVELEAQLLAGKHIVSFAYSFPRSDGHNSLIGVPNGIVYFTIHCPWCFL</sequence>
<dbReference type="PANTHER" id="PTHR10075:SF63">
    <property type="entry name" value="CONTACTIN-4"/>
    <property type="match status" value="1"/>
</dbReference>